<proteinExistence type="predicted"/>
<accession>A0A7W4VRX4</accession>
<dbReference type="RefSeq" id="WP_183590676.1">
    <property type="nucleotide sequence ID" value="NZ_JACHWR010000001.1"/>
</dbReference>
<comment type="caution">
    <text evidence="1">The sequence shown here is derived from an EMBL/GenBank/DDBJ whole genome shotgun (WGS) entry which is preliminary data.</text>
</comment>
<evidence type="ECO:0000313" key="2">
    <source>
        <dbReference type="Proteomes" id="UP000589626"/>
    </source>
</evidence>
<dbReference type="InterPro" id="IPR046658">
    <property type="entry name" value="DUF6767"/>
</dbReference>
<keyword evidence="2" id="KW-1185">Reference proteome</keyword>
<sequence>MARPVPQCPIRIGDACSLCVPGATGPEDCPLVAEVMRDPELRARLAELRREAAAAR</sequence>
<dbReference type="EMBL" id="JACHWR010000001">
    <property type="protein sequence ID" value="MBB3040671.1"/>
    <property type="molecule type" value="Genomic_DNA"/>
</dbReference>
<evidence type="ECO:0000313" key="1">
    <source>
        <dbReference type="EMBL" id="MBB3040671.1"/>
    </source>
</evidence>
<reference evidence="1 2" key="1">
    <citation type="submission" date="2020-08" db="EMBL/GenBank/DDBJ databases">
        <title>Sequencing the genomes of 1000 actinobacteria strains.</title>
        <authorList>
            <person name="Klenk H.-P."/>
        </authorList>
    </citation>
    <scope>NUCLEOTIDE SEQUENCE [LARGE SCALE GENOMIC DNA]</scope>
    <source>
        <strain evidence="1 2">DSM 105498</strain>
    </source>
</reference>
<gene>
    <name evidence="1" type="ORF">FHU40_000472</name>
</gene>
<protein>
    <submittedName>
        <fullName evidence="1">Uncharacterized protein</fullName>
    </submittedName>
</protein>
<dbReference type="Pfam" id="PF20555">
    <property type="entry name" value="DUF6767"/>
    <property type="match status" value="1"/>
</dbReference>
<dbReference type="Proteomes" id="UP000589626">
    <property type="component" value="Unassembled WGS sequence"/>
</dbReference>
<dbReference type="AlphaFoldDB" id="A0A7W4VRX4"/>
<name>A0A7W4VRX4_9ACTN</name>
<organism evidence="1 2">
    <name type="scientific">Nocardioides soli</name>
    <dbReference type="NCBI Taxonomy" id="1036020"/>
    <lineage>
        <taxon>Bacteria</taxon>
        <taxon>Bacillati</taxon>
        <taxon>Actinomycetota</taxon>
        <taxon>Actinomycetes</taxon>
        <taxon>Propionibacteriales</taxon>
        <taxon>Nocardioidaceae</taxon>
        <taxon>Nocardioides</taxon>
    </lineage>
</organism>